<sequence>MSKKKSIEPLIYVNQSFSRTPSNKNMQEIYTSKQEKEHLIEEKAGKESKRKISLAKKELKHEPIPIEVVNSENPQPISSAQDQKQHASFKRVKPFKEMELNERLDYLINFPKVLPPVPCVFYTAEESYQGYLVDYDNHQLTIQFHDQTSKTLSLNELKDVIMIGIKK</sequence>
<organism evidence="1 2">
    <name type="scientific">Neobacillus rhizosphaerae</name>
    <dbReference type="NCBI Taxonomy" id="2880965"/>
    <lineage>
        <taxon>Bacteria</taxon>
        <taxon>Bacillati</taxon>
        <taxon>Bacillota</taxon>
        <taxon>Bacilli</taxon>
        <taxon>Bacillales</taxon>
        <taxon>Bacillaceae</taxon>
        <taxon>Neobacillus</taxon>
    </lineage>
</organism>
<accession>A0ABM9EMZ8</accession>
<name>A0ABM9EMZ8_9BACI</name>
<dbReference type="InterPro" id="IPR025439">
    <property type="entry name" value="Spore_coat_CotO"/>
</dbReference>
<reference evidence="1" key="1">
    <citation type="submission" date="2022-04" db="EMBL/GenBank/DDBJ databases">
        <authorList>
            <person name="Criscuolo A."/>
        </authorList>
    </citation>
    <scope>NUCLEOTIDE SEQUENCE</scope>
    <source>
        <strain evidence="1">CIP111895</strain>
    </source>
</reference>
<proteinExistence type="predicted"/>
<dbReference type="Pfam" id="PF14153">
    <property type="entry name" value="Spore_coat_CotO"/>
    <property type="match status" value="1"/>
</dbReference>
<comment type="caution">
    <text evidence="1">The sequence shown here is derived from an EMBL/GenBank/DDBJ whole genome shotgun (WGS) entry which is preliminary data.</text>
</comment>
<protein>
    <recommendedName>
        <fullName evidence="3">Spore coat protein CotO</fullName>
    </recommendedName>
</protein>
<gene>
    <name evidence="1" type="ORF">BACCIP111895_00595</name>
</gene>
<evidence type="ECO:0000313" key="2">
    <source>
        <dbReference type="Proteomes" id="UP000838308"/>
    </source>
</evidence>
<keyword evidence="2" id="KW-1185">Reference proteome</keyword>
<evidence type="ECO:0008006" key="3">
    <source>
        <dbReference type="Google" id="ProtNLM"/>
    </source>
</evidence>
<dbReference type="EMBL" id="CALBWS010000002">
    <property type="protein sequence ID" value="CAH2713459.1"/>
    <property type="molecule type" value="Genomic_DNA"/>
</dbReference>
<dbReference type="RefSeq" id="WP_248733807.1">
    <property type="nucleotide sequence ID" value="NZ_CALBWS010000002.1"/>
</dbReference>
<evidence type="ECO:0000313" key="1">
    <source>
        <dbReference type="EMBL" id="CAH2713459.1"/>
    </source>
</evidence>
<dbReference type="Proteomes" id="UP000838308">
    <property type="component" value="Unassembled WGS sequence"/>
</dbReference>